<dbReference type="Pfam" id="PF13788">
    <property type="entry name" value="DUF4180"/>
    <property type="match status" value="1"/>
</dbReference>
<keyword evidence="3" id="KW-1185">Reference proteome</keyword>
<proteinExistence type="predicted"/>
<evidence type="ECO:0000259" key="1">
    <source>
        <dbReference type="Pfam" id="PF13788"/>
    </source>
</evidence>
<protein>
    <submittedName>
        <fullName evidence="2">Cytoplasmic protein</fullName>
    </submittedName>
</protein>
<comment type="caution">
    <text evidence="2">The sequence shown here is derived from an EMBL/GenBank/DDBJ whole genome shotgun (WGS) entry which is preliminary data.</text>
</comment>
<gene>
    <name evidence="2" type="ORF">CF651_22490</name>
</gene>
<organism evidence="2 3">
    <name type="scientific">Paenibacillus rigui</name>
    <dbReference type="NCBI Taxonomy" id="554312"/>
    <lineage>
        <taxon>Bacteria</taxon>
        <taxon>Bacillati</taxon>
        <taxon>Bacillota</taxon>
        <taxon>Bacilli</taxon>
        <taxon>Bacillales</taxon>
        <taxon>Paenibacillaceae</taxon>
        <taxon>Paenibacillus</taxon>
    </lineage>
</organism>
<dbReference type="RefSeq" id="WP_094017127.1">
    <property type="nucleotide sequence ID" value="NZ_NMQW01000035.1"/>
</dbReference>
<dbReference type="InterPro" id="IPR025438">
    <property type="entry name" value="DUF4180"/>
</dbReference>
<dbReference type="Proteomes" id="UP000215509">
    <property type="component" value="Unassembled WGS sequence"/>
</dbReference>
<evidence type="ECO:0000313" key="3">
    <source>
        <dbReference type="Proteomes" id="UP000215509"/>
    </source>
</evidence>
<dbReference type="AlphaFoldDB" id="A0A229UM97"/>
<evidence type="ECO:0000313" key="2">
    <source>
        <dbReference type="EMBL" id="OXM84019.1"/>
    </source>
</evidence>
<feature type="domain" description="DUF4180" evidence="1">
    <location>
        <begin position="11"/>
        <end position="118"/>
    </location>
</feature>
<accession>A0A229UM97</accession>
<name>A0A229UM97_9BACL</name>
<reference evidence="2 3" key="1">
    <citation type="submission" date="2017-07" db="EMBL/GenBank/DDBJ databases">
        <title>Genome sequencing and assembly of Paenibacillus rigui.</title>
        <authorList>
            <person name="Mayilraj S."/>
        </authorList>
    </citation>
    <scope>NUCLEOTIDE SEQUENCE [LARGE SCALE GENOMIC DNA]</scope>
    <source>
        <strain evidence="2 3">JCM 16352</strain>
    </source>
</reference>
<sequence length="122" mass="14143">MKIIMDQKGVSKVAIVESPDILIRDVQDALDLMASVQYSHDCYKIMIRKSNLTEDFFELKTRLAGEILQKYVNYQVKLAIVGDFDVYDSKSLKDFIYECNNGKQVFFLQEEQKALQALHQLD</sequence>
<dbReference type="OrthoDB" id="8595425at2"/>
<dbReference type="EMBL" id="NMQW01000035">
    <property type="protein sequence ID" value="OXM84019.1"/>
    <property type="molecule type" value="Genomic_DNA"/>
</dbReference>